<feature type="transmembrane region" description="Helical" evidence="1">
    <location>
        <begin position="92"/>
        <end position="110"/>
    </location>
</feature>
<name>A0A0D7AG72_9AGAR</name>
<organism evidence="2 3">
    <name type="scientific">Fistulina hepatica ATCC 64428</name>
    <dbReference type="NCBI Taxonomy" id="1128425"/>
    <lineage>
        <taxon>Eukaryota</taxon>
        <taxon>Fungi</taxon>
        <taxon>Dikarya</taxon>
        <taxon>Basidiomycota</taxon>
        <taxon>Agaricomycotina</taxon>
        <taxon>Agaricomycetes</taxon>
        <taxon>Agaricomycetidae</taxon>
        <taxon>Agaricales</taxon>
        <taxon>Fistulinaceae</taxon>
        <taxon>Fistulina</taxon>
    </lineage>
</organism>
<dbReference type="Proteomes" id="UP000054144">
    <property type="component" value="Unassembled WGS sequence"/>
</dbReference>
<evidence type="ECO:0000313" key="3">
    <source>
        <dbReference type="Proteomes" id="UP000054144"/>
    </source>
</evidence>
<keyword evidence="3" id="KW-1185">Reference proteome</keyword>
<reference evidence="2 3" key="1">
    <citation type="journal article" date="2015" name="Fungal Genet. Biol.">
        <title>Evolution of novel wood decay mechanisms in Agaricales revealed by the genome sequences of Fistulina hepatica and Cylindrobasidium torrendii.</title>
        <authorList>
            <person name="Floudas D."/>
            <person name="Held B.W."/>
            <person name="Riley R."/>
            <person name="Nagy L.G."/>
            <person name="Koehler G."/>
            <person name="Ransdell A.S."/>
            <person name="Younus H."/>
            <person name="Chow J."/>
            <person name="Chiniquy J."/>
            <person name="Lipzen A."/>
            <person name="Tritt A."/>
            <person name="Sun H."/>
            <person name="Haridas S."/>
            <person name="LaButti K."/>
            <person name="Ohm R.A."/>
            <person name="Kues U."/>
            <person name="Blanchette R.A."/>
            <person name="Grigoriev I.V."/>
            <person name="Minto R.E."/>
            <person name="Hibbett D.S."/>
        </authorList>
    </citation>
    <scope>NUCLEOTIDE SEQUENCE [LARGE SCALE GENOMIC DNA]</scope>
    <source>
        <strain evidence="2 3">ATCC 64428</strain>
    </source>
</reference>
<accession>A0A0D7AG72</accession>
<sequence>MTVEATLDNTLGATFIGIVISTILFGITVLQSYLYFADGSAGDPIFLKIFVAVMLAIDAFHVALLCHLYYYYTVSNFGNLIALAAAVWSMDIQIGVGVLLSTMVQWFYAWRIYKLSNQKDFISPIAVVRPNGSF</sequence>
<dbReference type="AlphaFoldDB" id="A0A0D7AG72"/>
<feature type="transmembrane region" description="Helical" evidence="1">
    <location>
        <begin position="49"/>
        <end position="72"/>
    </location>
</feature>
<dbReference type="PANTHER" id="PTHR40465">
    <property type="entry name" value="CHROMOSOME 1, WHOLE GENOME SHOTGUN SEQUENCE"/>
    <property type="match status" value="1"/>
</dbReference>
<dbReference type="PANTHER" id="PTHR40465:SF1">
    <property type="entry name" value="DUF6534 DOMAIN-CONTAINING PROTEIN"/>
    <property type="match status" value="1"/>
</dbReference>
<evidence type="ECO:0000256" key="1">
    <source>
        <dbReference type="SAM" id="Phobius"/>
    </source>
</evidence>
<protein>
    <submittedName>
        <fullName evidence="2">Uncharacterized protein</fullName>
    </submittedName>
</protein>
<keyword evidence="1" id="KW-1133">Transmembrane helix</keyword>
<dbReference type="EMBL" id="KN881675">
    <property type="protein sequence ID" value="KIY50422.1"/>
    <property type="molecule type" value="Genomic_DNA"/>
</dbReference>
<keyword evidence="1" id="KW-0812">Transmembrane</keyword>
<keyword evidence="1" id="KW-0472">Membrane</keyword>
<proteinExistence type="predicted"/>
<dbReference type="OrthoDB" id="2535105at2759"/>
<gene>
    <name evidence="2" type="ORF">FISHEDRAFT_71483</name>
</gene>
<evidence type="ECO:0000313" key="2">
    <source>
        <dbReference type="EMBL" id="KIY50422.1"/>
    </source>
</evidence>
<feature type="transmembrane region" description="Helical" evidence="1">
    <location>
        <begin position="12"/>
        <end position="37"/>
    </location>
</feature>